<protein>
    <submittedName>
        <fullName evidence="1">Uncharacterized protein</fullName>
    </submittedName>
</protein>
<accession>A0AAD9GGZ3</accession>
<name>A0AAD9GGZ3_BABDI</name>
<evidence type="ECO:0000313" key="2">
    <source>
        <dbReference type="Proteomes" id="UP001195914"/>
    </source>
</evidence>
<reference evidence="1" key="2">
    <citation type="submission" date="2021-05" db="EMBL/GenBank/DDBJ databases">
        <authorList>
            <person name="Pain A."/>
        </authorList>
    </citation>
    <scope>NUCLEOTIDE SEQUENCE</scope>
    <source>
        <strain evidence="1">1802A</strain>
    </source>
</reference>
<dbReference type="Proteomes" id="UP001195914">
    <property type="component" value="Unassembled WGS sequence"/>
</dbReference>
<evidence type="ECO:0000313" key="1">
    <source>
        <dbReference type="EMBL" id="KAK1938365.1"/>
    </source>
</evidence>
<gene>
    <name evidence="1" type="ORF">X943_000620</name>
</gene>
<reference evidence="1" key="1">
    <citation type="journal article" date="2014" name="Nucleic Acids Res.">
        <title>The evolutionary dynamics of variant antigen genes in Babesia reveal a history of genomic innovation underlying host-parasite interaction.</title>
        <authorList>
            <person name="Jackson A.P."/>
            <person name="Otto T.D."/>
            <person name="Darby A."/>
            <person name="Ramaprasad A."/>
            <person name="Xia D."/>
            <person name="Echaide I.E."/>
            <person name="Farber M."/>
            <person name="Gahlot S."/>
            <person name="Gamble J."/>
            <person name="Gupta D."/>
            <person name="Gupta Y."/>
            <person name="Jackson L."/>
            <person name="Malandrin L."/>
            <person name="Malas T.B."/>
            <person name="Moussa E."/>
            <person name="Nair M."/>
            <person name="Reid A.J."/>
            <person name="Sanders M."/>
            <person name="Sharma J."/>
            <person name="Tracey A."/>
            <person name="Quail M.A."/>
            <person name="Weir W."/>
            <person name="Wastling J.M."/>
            <person name="Hall N."/>
            <person name="Willadsen P."/>
            <person name="Lingelbach K."/>
            <person name="Shiels B."/>
            <person name="Tait A."/>
            <person name="Berriman M."/>
            <person name="Allred D.R."/>
            <person name="Pain A."/>
        </authorList>
    </citation>
    <scope>NUCLEOTIDE SEQUENCE</scope>
    <source>
        <strain evidence="1">1802A</strain>
    </source>
</reference>
<dbReference type="AlphaFoldDB" id="A0AAD9GGZ3"/>
<comment type="caution">
    <text evidence="1">The sequence shown here is derived from an EMBL/GenBank/DDBJ whole genome shotgun (WGS) entry which is preliminary data.</text>
</comment>
<keyword evidence="2" id="KW-1185">Reference proteome</keyword>
<proteinExistence type="predicted"/>
<dbReference type="EMBL" id="JAHBMH010000024">
    <property type="protein sequence ID" value="KAK1938365.1"/>
    <property type="molecule type" value="Genomic_DNA"/>
</dbReference>
<sequence>MMLRFTSLMIPSRGLRPSSFSKAAMRFITDRSEASFSRRIYSRNGNIEFGPPTYTLFTDTVCLTMKLRNDENLGYKVMLFTGMTRESSESRSFEKKSRVSSVLPIAEVERLYDALSGDSTTPTTLQGVDGGNIIVTRSEDSISLKLCPSLIPGINVSSLSTPYSSSSKIQVNFSGGPNEHSLLLHALNELKEYHQ</sequence>
<organism evidence="1 2">
    <name type="scientific">Babesia divergens</name>
    <dbReference type="NCBI Taxonomy" id="32595"/>
    <lineage>
        <taxon>Eukaryota</taxon>
        <taxon>Sar</taxon>
        <taxon>Alveolata</taxon>
        <taxon>Apicomplexa</taxon>
        <taxon>Aconoidasida</taxon>
        <taxon>Piroplasmida</taxon>
        <taxon>Babesiidae</taxon>
        <taxon>Babesia</taxon>
    </lineage>
</organism>